<evidence type="ECO:0000313" key="1">
    <source>
        <dbReference type="EMBL" id="PVH61281.1"/>
    </source>
</evidence>
<dbReference type="Proteomes" id="UP000243499">
    <property type="component" value="Chromosome 3"/>
</dbReference>
<dbReference type="AlphaFoldDB" id="A0A2T8KGH1"/>
<accession>A0A2T8KGH1</accession>
<dbReference type="EMBL" id="CM008048">
    <property type="protein sequence ID" value="PVH61281.1"/>
    <property type="molecule type" value="Genomic_DNA"/>
</dbReference>
<protein>
    <submittedName>
        <fullName evidence="1">Uncharacterized protein</fullName>
    </submittedName>
</protein>
<reference evidence="1" key="1">
    <citation type="submission" date="2018-04" db="EMBL/GenBank/DDBJ databases">
        <title>WGS assembly of Panicum hallii.</title>
        <authorList>
            <person name="Lovell J."/>
            <person name="Jenkins J."/>
            <person name="Lowry D."/>
            <person name="Mamidi S."/>
            <person name="Sreedasyam A."/>
            <person name="Weng X."/>
            <person name="Barry K."/>
            <person name="Bonette J."/>
            <person name="Campitelli B."/>
            <person name="Daum C."/>
            <person name="Gordon S."/>
            <person name="Gould B."/>
            <person name="Lipzen A."/>
            <person name="Macqueen A."/>
            <person name="Palacio-Mejia J."/>
            <person name="Plott C."/>
            <person name="Shakirov E."/>
            <person name="Shu S."/>
            <person name="Yoshinaga Y."/>
            <person name="Zane M."/>
            <person name="Rokhsar D."/>
            <person name="Grimwood J."/>
            <person name="Schmutz J."/>
            <person name="Juenger T."/>
        </authorList>
    </citation>
    <scope>NUCLEOTIDE SEQUENCE [LARGE SCALE GENOMIC DNA]</scope>
    <source>
        <strain evidence="1">FIL2</strain>
    </source>
</reference>
<proteinExistence type="predicted"/>
<dbReference type="Gramene" id="PVH61281">
    <property type="protein sequence ID" value="PVH61281"/>
    <property type="gene ID" value="PAHAL_3G004600"/>
</dbReference>
<name>A0A2T8KGH1_9POAL</name>
<sequence>MPSPWRAVTYLSGGSSSFIVELDPLLLVLSLSQREREREGRVGPDWNRPLRGIILLSRIE</sequence>
<gene>
    <name evidence="1" type="ORF">PAHAL_3G004600</name>
</gene>
<organism evidence="1">
    <name type="scientific">Panicum hallii</name>
    <dbReference type="NCBI Taxonomy" id="206008"/>
    <lineage>
        <taxon>Eukaryota</taxon>
        <taxon>Viridiplantae</taxon>
        <taxon>Streptophyta</taxon>
        <taxon>Embryophyta</taxon>
        <taxon>Tracheophyta</taxon>
        <taxon>Spermatophyta</taxon>
        <taxon>Magnoliopsida</taxon>
        <taxon>Liliopsida</taxon>
        <taxon>Poales</taxon>
        <taxon>Poaceae</taxon>
        <taxon>PACMAD clade</taxon>
        <taxon>Panicoideae</taxon>
        <taxon>Panicodae</taxon>
        <taxon>Paniceae</taxon>
        <taxon>Panicinae</taxon>
        <taxon>Panicum</taxon>
        <taxon>Panicum sect. Panicum</taxon>
    </lineage>
</organism>